<protein>
    <submittedName>
        <fullName evidence="2">Uncharacterized protein</fullName>
    </submittedName>
</protein>
<evidence type="ECO:0000313" key="3">
    <source>
        <dbReference type="Proteomes" id="UP001633002"/>
    </source>
</evidence>
<evidence type="ECO:0000256" key="1">
    <source>
        <dbReference type="SAM" id="MobiDB-lite"/>
    </source>
</evidence>
<feature type="compositionally biased region" description="Basic and acidic residues" evidence="1">
    <location>
        <begin position="78"/>
        <end position="87"/>
    </location>
</feature>
<accession>A0ABD3GLY3</accession>
<gene>
    <name evidence="2" type="ORF">R1sor_022468</name>
</gene>
<feature type="compositionally biased region" description="Basic and acidic residues" evidence="1">
    <location>
        <begin position="95"/>
        <end position="105"/>
    </location>
</feature>
<feature type="compositionally biased region" description="Basic and acidic residues" evidence="1">
    <location>
        <begin position="209"/>
        <end position="220"/>
    </location>
</feature>
<organism evidence="2 3">
    <name type="scientific">Riccia sorocarpa</name>
    <dbReference type="NCBI Taxonomy" id="122646"/>
    <lineage>
        <taxon>Eukaryota</taxon>
        <taxon>Viridiplantae</taxon>
        <taxon>Streptophyta</taxon>
        <taxon>Embryophyta</taxon>
        <taxon>Marchantiophyta</taxon>
        <taxon>Marchantiopsida</taxon>
        <taxon>Marchantiidae</taxon>
        <taxon>Marchantiales</taxon>
        <taxon>Ricciaceae</taxon>
        <taxon>Riccia</taxon>
    </lineage>
</organism>
<feature type="compositionally biased region" description="Polar residues" evidence="1">
    <location>
        <begin position="48"/>
        <end position="77"/>
    </location>
</feature>
<dbReference type="EMBL" id="JBJQOH010000007">
    <property type="protein sequence ID" value="KAL3679512.1"/>
    <property type="molecule type" value="Genomic_DNA"/>
</dbReference>
<feature type="compositionally biased region" description="Polar residues" evidence="1">
    <location>
        <begin position="133"/>
        <end position="155"/>
    </location>
</feature>
<proteinExistence type="predicted"/>
<sequence length="263" mass="28373">MTTYLIGCLSGQGPPRLDDEDIVQSDSDNYVEEVTPPCSTKAPPVHVLSSSTSPNRVQDLSSNTPDRVQDLTSNSPEGRQDSPDPRDISSSSSPGRHEDRLDPTDHTSSSSPSSSPGRRKQASPTRAVRQHSPESSPGAPSTLSDHVTRTGSPSSPDREDTAPSDNEPLVGFGSPMMPYPPDDDEAEETVAVLTSLAASDPSPASKGKRPVEHRSSFESEEIRFVRPDRVKRRVADPVDEAGGPVFQQAEKARPLRLKFNLKL</sequence>
<comment type="caution">
    <text evidence="2">The sequence shown here is derived from an EMBL/GenBank/DDBJ whole genome shotgun (WGS) entry which is preliminary data.</text>
</comment>
<evidence type="ECO:0000313" key="2">
    <source>
        <dbReference type="EMBL" id="KAL3679512.1"/>
    </source>
</evidence>
<dbReference type="AlphaFoldDB" id="A0ABD3GLY3"/>
<keyword evidence="3" id="KW-1185">Reference proteome</keyword>
<reference evidence="2 3" key="1">
    <citation type="submission" date="2024-09" db="EMBL/GenBank/DDBJ databases">
        <title>Chromosome-scale assembly of Riccia sorocarpa.</title>
        <authorList>
            <person name="Paukszto L."/>
        </authorList>
    </citation>
    <scope>NUCLEOTIDE SEQUENCE [LARGE SCALE GENOMIC DNA]</scope>
    <source>
        <strain evidence="2">LP-2024</strain>
        <tissue evidence="2">Aerial parts of the thallus</tissue>
    </source>
</reference>
<feature type="region of interest" description="Disordered" evidence="1">
    <location>
        <begin position="1"/>
        <end position="220"/>
    </location>
</feature>
<dbReference type="Proteomes" id="UP001633002">
    <property type="component" value="Unassembled WGS sequence"/>
</dbReference>
<name>A0ABD3GLY3_9MARC</name>